<evidence type="ECO:0000313" key="2">
    <source>
        <dbReference type="EMBL" id="KAJ3131402.1"/>
    </source>
</evidence>
<dbReference type="InterPro" id="IPR036291">
    <property type="entry name" value="NAD(P)-bd_dom_sf"/>
</dbReference>
<dbReference type="Proteomes" id="UP001211907">
    <property type="component" value="Unassembled WGS sequence"/>
</dbReference>
<dbReference type="InterPro" id="IPR051604">
    <property type="entry name" value="Ergot_Alk_Oxidoreductase"/>
</dbReference>
<sequence length="296" mass="32636">MSTSKKFLVTAAAGDTSSKTVSELLRNGHQVRALVRKLDDRSDKLKKQGAEVIVGDLLVLNDVKAALEGIHGAYFCFPLAPGIVTATAYFAQAAKENSVKIIVNMSQQPARYDAQSVASQNHFIAERLFDWSGVPTVHIRPGLFTEWYIYPGFIEGILESDVLRLHLGPYGKHAPIAVADLARFISALLEQPGSHHGKTYVLNGPVELDYYAIADALSKGLGRKITYQPMSPEDFRQFTELNGLHPYLAQHLTSLISDFKNGIFAGKDEIIAEVTGKPPMTVEEWAKENRDLLTKN</sequence>
<dbReference type="SUPFAM" id="SSF51735">
    <property type="entry name" value="NAD(P)-binding Rossmann-fold domains"/>
    <property type="match status" value="1"/>
</dbReference>
<name>A0AAD5T583_9FUNG</name>
<reference evidence="2" key="1">
    <citation type="submission" date="2020-05" db="EMBL/GenBank/DDBJ databases">
        <title>Phylogenomic resolution of chytrid fungi.</title>
        <authorList>
            <person name="Stajich J.E."/>
            <person name="Amses K."/>
            <person name="Simmons R."/>
            <person name="Seto K."/>
            <person name="Myers J."/>
            <person name="Bonds A."/>
            <person name="Quandt C.A."/>
            <person name="Barry K."/>
            <person name="Liu P."/>
            <person name="Grigoriev I."/>
            <person name="Longcore J.E."/>
            <person name="James T.Y."/>
        </authorList>
    </citation>
    <scope>NUCLEOTIDE SEQUENCE</scope>
    <source>
        <strain evidence="2">JEL0513</strain>
    </source>
</reference>
<dbReference type="Pfam" id="PF05368">
    <property type="entry name" value="NmrA"/>
    <property type="match status" value="1"/>
</dbReference>
<dbReference type="AlphaFoldDB" id="A0AAD5T583"/>
<organism evidence="2 3">
    <name type="scientific">Physocladia obscura</name>
    <dbReference type="NCBI Taxonomy" id="109957"/>
    <lineage>
        <taxon>Eukaryota</taxon>
        <taxon>Fungi</taxon>
        <taxon>Fungi incertae sedis</taxon>
        <taxon>Chytridiomycota</taxon>
        <taxon>Chytridiomycota incertae sedis</taxon>
        <taxon>Chytridiomycetes</taxon>
        <taxon>Chytridiales</taxon>
        <taxon>Chytriomycetaceae</taxon>
        <taxon>Physocladia</taxon>
    </lineage>
</organism>
<dbReference type="Gene3D" id="3.90.25.10">
    <property type="entry name" value="UDP-galactose 4-epimerase, domain 1"/>
    <property type="match status" value="1"/>
</dbReference>
<accession>A0AAD5T583</accession>
<dbReference type="InterPro" id="IPR008030">
    <property type="entry name" value="NmrA-like"/>
</dbReference>
<evidence type="ECO:0000313" key="3">
    <source>
        <dbReference type="Proteomes" id="UP001211907"/>
    </source>
</evidence>
<dbReference type="EMBL" id="JADGJH010000297">
    <property type="protein sequence ID" value="KAJ3131402.1"/>
    <property type="molecule type" value="Genomic_DNA"/>
</dbReference>
<protein>
    <recommendedName>
        <fullName evidence="1">NmrA-like domain-containing protein</fullName>
    </recommendedName>
</protein>
<keyword evidence="3" id="KW-1185">Reference proteome</keyword>
<gene>
    <name evidence="2" type="ORF">HK100_006396</name>
</gene>
<comment type="caution">
    <text evidence="2">The sequence shown here is derived from an EMBL/GenBank/DDBJ whole genome shotgun (WGS) entry which is preliminary data.</text>
</comment>
<dbReference type="PANTHER" id="PTHR43162:SF1">
    <property type="entry name" value="PRESTALK A DIFFERENTIATION PROTEIN A"/>
    <property type="match status" value="1"/>
</dbReference>
<feature type="domain" description="NmrA-like" evidence="1">
    <location>
        <begin position="4"/>
        <end position="244"/>
    </location>
</feature>
<proteinExistence type="predicted"/>
<evidence type="ECO:0000259" key="1">
    <source>
        <dbReference type="Pfam" id="PF05368"/>
    </source>
</evidence>
<dbReference type="PANTHER" id="PTHR43162">
    <property type="match status" value="1"/>
</dbReference>
<dbReference type="Gene3D" id="3.40.50.720">
    <property type="entry name" value="NAD(P)-binding Rossmann-like Domain"/>
    <property type="match status" value="1"/>
</dbReference>